<dbReference type="InterPro" id="IPR012677">
    <property type="entry name" value="Nucleotide-bd_a/b_plait_sf"/>
</dbReference>
<keyword evidence="3" id="KW-0677">Repeat</keyword>
<proteinExistence type="predicted"/>
<feature type="compositionally biased region" description="Gly residues" evidence="6">
    <location>
        <begin position="9"/>
        <end position="20"/>
    </location>
</feature>
<dbReference type="OrthoDB" id="1875751at2759"/>
<dbReference type="InterPro" id="IPR000504">
    <property type="entry name" value="RRM_dom"/>
</dbReference>
<comment type="subcellular location">
    <subcellularLocation>
        <location evidence="1">Cytoplasm</location>
    </subcellularLocation>
</comment>
<accession>A0A3P7LI01</accession>
<evidence type="ECO:0000256" key="6">
    <source>
        <dbReference type="SAM" id="MobiDB-lite"/>
    </source>
</evidence>
<feature type="compositionally biased region" description="Basic and acidic residues" evidence="6">
    <location>
        <begin position="25"/>
        <end position="35"/>
    </location>
</feature>
<evidence type="ECO:0000259" key="7">
    <source>
        <dbReference type="PROSITE" id="PS50102"/>
    </source>
</evidence>
<gene>
    <name evidence="8" type="ORF">SVUK_LOCUS13900</name>
</gene>
<evidence type="ECO:0000256" key="2">
    <source>
        <dbReference type="ARBA" id="ARBA00022490"/>
    </source>
</evidence>
<keyword evidence="2" id="KW-0963">Cytoplasm</keyword>
<evidence type="ECO:0000256" key="1">
    <source>
        <dbReference type="ARBA" id="ARBA00004496"/>
    </source>
</evidence>
<dbReference type="GO" id="GO:0005737">
    <property type="term" value="C:cytoplasm"/>
    <property type="evidence" value="ECO:0007669"/>
    <property type="project" value="UniProtKB-SubCell"/>
</dbReference>
<dbReference type="SUPFAM" id="SSF54928">
    <property type="entry name" value="RNA-binding domain, RBD"/>
    <property type="match status" value="1"/>
</dbReference>
<evidence type="ECO:0000313" key="9">
    <source>
        <dbReference type="Proteomes" id="UP000270094"/>
    </source>
</evidence>
<sequence length="95" mass="9857">MNNSASTPTGGGGAGGGSGSPSGDSVKHEEARLNADSDDGSQAQDPGKMFIGGLSWQTTAGECVEKDKGLRDYFGRFGEVNECMVMRDPATKRAR</sequence>
<protein>
    <recommendedName>
        <fullName evidence="7">RRM domain-containing protein</fullName>
    </recommendedName>
</protein>
<keyword evidence="9" id="KW-1185">Reference proteome</keyword>
<evidence type="ECO:0000313" key="8">
    <source>
        <dbReference type="EMBL" id="VDM78902.1"/>
    </source>
</evidence>
<evidence type="ECO:0000256" key="3">
    <source>
        <dbReference type="ARBA" id="ARBA00022737"/>
    </source>
</evidence>
<dbReference type="InterPro" id="IPR035979">
    <property type="entry name" value="RBD_domain_sf"/>
</dbReference>
<evidence type="ECO:0000256" key="4">
    <source>
        <dbReference type="ARBA" id="ARBA00022884"/>
    </source>
</evidence>
<dbReference type="Gene3D" id="3.30.70.330">
    <property type="match status" value="1"/>
</dbReference>
<evidence type="ECO:0000256" key="5">
    <source>
        <dbReference type="PROSITE-ProRule" id="PRU00176"/>
    </source>
</evidence>
<reference evidence="8 9" key="1">
    <citation type="submission" date="2018-11" db="EMBL/GenBank/DDBJ databases">
        <authorList>
            <consortium name="Pathogen Informatics"/>
        </authorList>
    </citation>
    <scope>NUCLEOTIDE SEQUENCE [LARGE SCALE GENOMIC DNA]</scope>
</reference>
<dbReference type="PANTHER" id="PTHR48032:SF18">
    <property type="entry name" value="RRM DOMAIN-CONTAINING PROTEIN"/>
    <property type="match status" value="1"/>
</dbReference>
<name>A0A3P7LI01_STRVU</name>
<dbReference type="EMBL" id="UYYB01103299">
    <property type="protein sequence ID" value="VDM78902.1"/>
    <property type="molecule type" value="Genomic_DNA"/>
</dbReference>
<dbReference type="AlphaFoldDB" id="A0A3P7LI01"/>
<dbReference type="GO" id="GO:0003729">
    <property type="term" value="F:mRNA binding"/>
    <property type="evidence" value="ECO:0007669"/>
    <property type="project" value="TreeGrafter"/>
</dbReference>
<keyword evidence="4 5" id="KW-0694">RNA-binding</keyword>
<dbReference type="Proteomes" id="UP000270094">
    <property type="component" value="Unassembled WGS sequence"/>
</dbReference>
<dbReference type="GO" id="GO:0006417">
    <property type="term" value="P:regulation of translation"/>
    <property type="evidence" value="ECO:0007669"/>
    <property type="project" value="TreeGrafter"/>
</dbReference>
<organism evidence="8 9">
    <name type="scientific">Strongylus vulgaris</name>
    <name type="common">Blood worm</name>
    <dbReference type="NCBI Taxonomy" id="40348"/>
    <lineage>
        <taxon>Eukaryota</taxon>
        <taxon>Metazoa</taxon>
        <taxon>Ecdysozoa</taxon>
        <taxon>Nematoda</taxon>
        <taxon>Chromadorea</taxon>
        <taxon>Rhabditida</taxon>
        <taxon>Rhabditina</taxon>
        <taxon>Rhabditomorpha</taxon>
        <taxon>Strongyloidea</taxon>
        <taxon>Strongylidae</taxon>
        <taxon>Strongylus</taxon>
    </lineage>
</organism>
<dbReference type="PROSITE" id="PS50102">
    <property type="entry name" value="RRM"/>
    <property type="match status" value="1"/>
</dbReference>
<dbReference type="PANTHER" id="PTHR48032">
    <property type="entry name" value="RNA-BINDING PROTEIN MUSASHI HOMOLOG RBP6"/>
    <property type="match status" value="1"/>
</dbReference>
<feature type="domain" description="RRM" evidence="7">
    <location>
        <begin position="47"/>
        <end position="95"/>
    </location>
</feature>
<feature type="region of interest" description="Disordered" evidence="6">
    <location>
        <begin position="1"/>
        <end position="50"/>
    </location>
</feature>